<evidence type="ECO:0000256" key="4">
    <source>
        <dbReference type="SAM" id="MobiDB-lite"/>
    </source>
</evidence>
<dbReference type="SMART" id="SM00346">
    <property type="entry name" value="HTH_ICLR"/>
    <property type="match status" value="1"/>
</dbReference>
<dbReference type="AlphaFoldDB" id="A0A5B8KTN9"/>
<sequence>MDNRIKRSRGRPRAFNRAQQGGSVQSLDRAIAILKRVAEADGLSLSEIAAAMEQAPSTVYRVLITLQKHGIVEFDEKNQLWFVGLEAFRIGSTFLGRTSMVEQSRPVMQALMAQTGETANLAILDGGEVIFVSQVETHEPIRAFFRPGTRGPAHASGIGKALLAFLPQRRVDHIVRDKGLARFTERTIAEPGRLVEELEQTRARGWAVDDEERTVGMRCIAAPIFNAFGEAVAGVSISGPSVRVSQENDARHGELVRKAAATITAAVGGRAPKPPGDA</sequence>
<feature type="region of interest" description="Disordered" evidence="4">
    <location>
        <begin position="1"/>
        <end position="21"/>
    </location>
</feature>
<dbReference type="NCBIfam" id="NF045644">
    <property type="entry name" value="TransRegBhcR"/>
    <property type="match status" value="1"/>
</dbReference>
<dbReference type="PROSITE" id="PS51078">
    <property type="entry name" value="ICLR_ED"/>
    <property type="match status" value="1"/>
</dbReference>
<dbReference type="Pfam" id="PF09339">
    <property type="entry name" value="HTH_IclR"/>
    <property type="match status" value="1"/>
</dbReference>
<dbReference type="PROSITE" id="PS51077">
    <property type="entry name" value="HTH_ICLR"/>
    <property type="match status" value="1"/>
</dbReference>
<dbReference type="InterPro" id="IPR014757">
    <property type="entry name" value="Tscrpt_reg_IclR_C"/>
</dbReference>
<dbReference type="Pfam" id="PF01614">
    <property type="entry name" value="IclR_C"/>
    <property type="match status" value="1"/>
</dbReference>
<evidence type="ECO:0000259" key="6">
    <source>
        <dbReference type="PROSITE" id="PS51078"/>
    </source>
</evidence>
<dbReference type="GO" id="GO:0003677">
    <property type="term" value="F:DNA binding"/>
    <property type="evidence" value="ECO:0007669"/>
    <property type="project" value="UniProtKB-KW"/>
</dbReference>
<dbReference type="InterPro" id="IPR005471">
    <property type="entry name" value="Tscrpt_reg_IclR_N"/>
</dbReference>
<name>A0A5B8KTN9_9HYPH</name>
<dbReference type="Gene3D" id="1.10.10.10">
    <property type="entry name" value="Winged helix-like DNA-binding domain superfamily/Winged helix DNA-binding domain"/>
    <property type="match status" value="1"/>
</dbReference>
<feature type="domain" description="IclR-ED" evidence="6">
    <location>
        <begin position="86"/>
        <end position="269"/>
    </location>
</feature>
<keyword evidence="8" id="KW-1185">Reference proteome</keyword>
<keyword evidence="2" id="KW-0238">DNA-binding</keyword>
<reference evidence="7" key="1">
    <citation type="submission" date="2020-04" db="EMBL/GenBank/DDBJ databases">
        <title>Nitratireductor sp. nov. isolated from mangrove soil.</title>
        <authorList>
            <person name="Ye Y."/>
        </authorList>
    </citation>
    <scope>NUCLEOTIDE SEQUENCE</scope>
    <source>
        <strain evidence="7">SY7</strain>
    </source>
</reference>
<evidence type="ECO:0000256" key="2">
    <source>
        <dbReference type="ARBA" id="ARBA00023125"/>
    </source>
</evidence>
<dbReference type="GO" id="GO:0045892">
    <property type="term" value="P:negative regulation of DNA-templated transcription"/>
    <property type="evidence" value="ECO:0007669"/>
    <property type="project" value="TreeGrafter"/>
</dbReference>
<dbReference type="PANTHER" id="PTHR30136">
    <property type="entry name" value="HELIX-TURN-HELIX TRANSCRIPTIONAL REGULATOR, ICLR FAMILY"/>
    <property type="match status" value="1"/>
</dbReference>
<evidence type="ECO:0000313" key="7">
    <source>
        <dbReference type="EMBL" id="QDY98977.1"/>
    </source>
</evidence>
<dbReference type="Gene3D" id="3.30.450.40">
    <property type="match status" value="1"/>
</dbReference>
<organism evidence="7 8">
    <name type="scientific">Nitratireductor mangrovi</name>
    <dbReference type="NCBI Taxonomy" id="2599600"/>
    <lineage>
        <taxon>Bacteria</taxon>
        <taxon>Pseudomonadati</taxon>
        <taxon>Pseudomonadota</taxon>
        <taxon>Alphaproteobacteria</taxon>
        <taxon>Hyphomicrobiales</taxon>
        <taxon>Phyllobacteriaceae</taxon>
        <taxon>Nitratireductor</taxon>
    </lineage>
</organism>
<accession>A0A5B8KTN9</accession>
<dbReference type="InterPro" id="IPR036388">
    <property type="entry name" value="WH-like_DNA-bd_sf"/>
</dbReference>
<evidence type="ECO:0000256" key="1">
    <source>
        <dbReference type="ARBA" id="ARBA00023015"/>
    </source>
</evidence>
<dbReference type="KEGG" id="niy:FQ775_00530"/>
<keyword evidence="3" id="KW-0804">Transcription</keyword>
<dbReference type="EMBL" id="CP042301">
    <property type="protein sequence ID" value="QDY98977.1"/>
    <property type="molecule type" value="Genomic_DNA"/>
</dbReference>
<keyword evidence="1" id="KW-0805">Transcription regulation</keyword>
<evidence type="ECO:0000313" key="8">
    <source>
        <dbReference type="Proteomes" id="UP000321389"/>
    </source>
</evidence>
<dbReference type="OrthoDB" id="9807558at2"/>
<evidence type="ECO:0000259" key="5">
    <source>
        <dbReference type="PROSITE" id="PS51077"/>
    </source>
</evidence>
<proteinExistence type="predicted"/>
<dbReference type="PANTHER" id="PTHR30136:SF24">
    <property type="entry name" value="HTH-TYPE TRANSCRIPTIONAL REPRESSOR ALLR"/>
    <property type="match status" value="1"/>
</dbReference>
<dbReference type="SUPFAM" id="SSF55781">
    <property type="entry name" value="GAF domain-like"/>
    <property type="match status" value="1"/>
</dbReference>
<dbReference type="InterPro" id="IPR054844">
    <property type="entry name" value="TransRegBhcR"/>
</dbReference>
<feature type="domain" description="HTH iclR-type" evidence="5">
    <location>
        <begin position="24"/>
        <end position="85"/>
    </location>
</feature>
<dbReference type="RefSeq" id="WP_146297541.1">
    <property type="nucleotide sequence ID" value="NZ_CP042301.2"/>
</dbReference>
<dbReference type="InterPro" id="IPR036390">
    <property type="entry name" value="WH_DNA-bd_sf"/>
</dbReference>
<feature type="compositionally biased region" description="Basic residues" evidence="4">
    <location>
        <begin position="1"/>
        <end position="14"/>
    </location>
</feature>
<gene>
    <name evidence="7" type="ORF">FQ775_00530</name>
</gene>
<protein>
    <submittedName>
        <fullName evidence="7">IclR family transcriptional regulator</fullName>
    </submittedName>
</protein>
<dbReference type="Proteomes" id="UP000321389">
    <property type="component" value="Chromosome"/>
</dbReference>
<dbReference type="SUPFAM" id="SSF46785">
    <property type="entry name" value="Winged helix' DNA-binding domain"/>
    <property type="match status" value="1"/>
</dbReference>
<dbReference type="InterPro" id="IPR050707">
    <property type="entry name" value="HTH_MetabolicPath_Reg"/>
</dbReference>
<dbReference type="GO" id="GO:0003700">
    <property type="term" value="F:DNA-binding transcription factor activity"/>
    <property type="evidence" value="ECO:0007669"/>
    <property type="project" value="TreeGrafter"/>
</dbReference>
<dbReference type="InterPro" id="IPR029016">
    <property type="entry name" value="GAF-like_dom_sf"/>
</dbReference>
<evidence type="ECO:0000256" key="3">
    <source>
        <dbReference type="ARBA" id="ARBA00023163"/>
    </source>
</evidence>